<proteinExistence type="predicted"/>
<evidence type="ECO:0000313" key="2">
    <source>
        <dbReference type="Proteomes" id="UP000243413"/>
    </source>
</evidence>
<dbReference type="Proteomes" id="UP000243413">
    <property type="component" value="Chromosome I"/>
</dbReference>
<protein>
    <submittedName>
        <fullName evidence="1">Uncharacterized protein</fullName>
    </submittedName>
</protein>
<dbReference type="RefSeq" id="WP_092288178.1">
    <property type="nucleotide sequence ID" value="NZ_LT629763.1"/>
</dbReference>
<evidence type="ECO:0000313" key="1">
    <source>
        <dbReference type="EMBL" id="SDT09878.1"/>
    </source>
</evidence>
<dbReference type="STRING" id="472181.SAMN05216271_3583"/>
<dbReference type="AlphaFoldDB" id="A0A1H1XKV7"/>
<gene>
    <name evidence="1" type="ORF">SAMN05216271_3583</name>
</gene>
<sequence length="148" mass="17386">MGAYRRLSPYQIARDLAESLRKRLVAACIRDLQGMQDGMLLDEDGCLRDAWDEICVQQRVGESFGWRAYLETIDALIESRLEALRPYELDALWLTTPEGDDWDSELDDERVDYPVFIADVVIYLRGEVLEQANDWSNKRIMRYLENRY</sequence>
<name>A0A1H1XKV7_9GAMM</name>
<reference evidence="2" key="1">
    <citation type="submission" date="2016-10" db="EMBL/GenBank/DDBJ databases">
        <authorList>
            <person name="Varghese N."/>
            <person name="Submissions S."/>
        </authorList>
    </citation>
    <scope>NUCLEOTIDE SEQUENCE [LARGE SCALE GENOMIC DNA]</scope>
    <source>
        <strain evidence="2">JCM 14963</strain>
    </source>
</reference>
<dbReference type="EMBL" id="LT629763">
    <property type="protein sequence ID" value="SDT09878.1"/>
    <property type="molecule type" value="Genomic_DNA"/>
</dbReference>
<dbReference type="OrthoDB" id="3035606at2"/>
<organism evidence="1 2">
    <name type="scientific">Halopseudomonas sabulinigri</name>
    <dbReference type="NCBI Taxonomy" id="472181"/>
    <lineage>
        <taxon>Bacteria</taxon>
        <taxon>Pseudomonadati</taxon>
        <taxon>Pseudomonadota</taxon>
        <taxon>Gammaproteobacteria</taxon>
        <taxon>Pseudomonadales</taxon>
        <taxon>Pseudomonadaceae</taxon>
        <taxon>Halopseudomonas</taxon>
    </lineage>
</organism>
<accession>A0A1H1XKV7</accession>